<dbReference type="SUPFAM" id="SSF52467">
    <property type="entry name" value="DHS-like NAD/FAD-binding domain"/>
    <property type="match status" value="1"/>
</dbReference>
<dbReference type="Pfam" id="PF18185">
    <property type="entry name" value="STALD"/>
    <property type="match status" value="1"/>
</dbReference>
<evidence type="ECO:0000256" key="3">
    <source>
        <dbReference type="ARBA" id="ARBA00023118"/>
    </source>
</evidence>
<dbReference type="EC" id="3.2.2.5" evidence="4"/>
<comment type="caution">
    <text evidence="8">Lacks conserved residue(s) required for the propagation of feature annotation.</text>
</comment>
<dbReference type="GO" id="GO:0051607">
    <property type="term" value="P:defense response to virus"/>
    <property type="evidence" value="ECO:0007669"/>
    <property type="project" value="UniProtKB-KW"/>
</dbReference>
<sequence length="477" mass="54677">MTKEQEQFIQRFLSELEEDNVAIFAGAGMSCSAGYVNWRELLRPLAKELNLDIDNEQDLVGVAQFYLNENGRNRISQQLIDEIATAKKPTENHSILARLPIRTYWTTNYDKLIERSLEEQGKVVDVKYTNNHLAVTKKKRDAIIYKMHGDIEHADSAVITKDDYERYPLLKKPYITALSGDLVSKTFLFLGFSFTDPNLDYIMSRVRAYFEEHQRQHYCIFKQCNKDDFRDIPTYENAVIKQGLLIKDLSRFQVKTILVESYSDVTLILSRIERTFRRKTIFLSGSASDFGKFNQADIETFLCQLGRVLIERNYKISSGIGLGIGNVFITGAIQGVYARHNGRINDYLNMKPFPQHIDDINQRNETWSKYRHEIIGSAGIAIFFMGNKIVDGKIVSADGVRKEFEIAHKLGLALIPIGCSGFMAQEIWTEVMNNLTVYYDESNTELISALQKLGEPVDKPEQLIEKILTVVDLMSQE</sequence>
<dbReference type="PROSITE" id="PS51257">
    <property type="entry name" value="PROKAR_LIPOPROTEIN"/>
    <property type="match status" value="1"/>
</dbReference>
<dbReference type="InterPro" id="IPR029035">
    <property type="entry name" value="DHS-like_NAD/FAD-binding_dom"/>
</dbReference>
<evidence type="ECO:0000256" key="8">
    <source>
        <dbReference type="PROSITE-ProRule" id="PRU00236"/>
    </source>
</evidence>
<name>Q0HXW9_SHESR</name>
<evidence type="ECO:0000256" key="2">
    <source>
        <dbReference type="ARBA" id="ARBA00023027"/>
    </source>
</evidence>
<keyword evidence="3" id="KW-0051">Antiviral defense</keyword>
<comment type="catalytic activity">
    <reaction evidence="7">
        <text>NAD(+) + H2O = ADP-D-ribose + nicotinamide + H(+)</text>
        <dbReference type="Rhea" id="RHEA:16301"/>
        <dbReference type="ChEBI" id="CHEBI:15377"/>
        <dbReference type="ChEBI" id="CHEBI:15378"/>
        <dbReference type="ChEBI" id="CHEBI:17154"/>
        <dbReference type="ChEBI" id="CHEBI:57540"/>
        <dbReference type="ChEBI" id="CHEBI:57967"/>
        <dbReference type="EC" id="3.2.2.5"/>
    </reaction>
    <physiologicalReaction direction="left-to-right" evidence="7">
        <dbReference type="Rhea" id="RHEA:16302"/>
    </physiologicalReaction>
</comment>
<evidence type="ECO:0000256" key="6">
    <source>
        <dbReference type="ARBA" id="ARBA00035033"/>
    </source>
</evidence>
<protein>
    <recommendedName>
        <fullName evidence="6">NAD(+) hydrolase ThsA</fullName>
        <ecNumber evidence="4">3.2.2.5</ecNumber>
    </recommendedName>
</protein>
<evidence type="ECO:0000313" key="10">
    <source>
        <dbReference type="EMBL" id="ABI42036.1"/>
    </source>
</evidence>
<dbReference type="Gene3D" id="3.40.50.1220">
    <property type="entry name" value="TPP-binding domain"/>
    <property type="match status" value="1"/>
</dbReference>
<dbReference type="PROSITE" id="PS50305">
    <property type="entry name" value="SIRTUIN"/>
    <property type="match status" value="1"/>
</dbReference>
<reference evidence="10" key="1">
    <citation type="submission" date="2006-08" db="EMBL/GenBank/DDBJ databases">
        <title>Complete sequence of Chromosome1 of Shewanella sp. MR-7.</title>
        <authorList>
            <consortium name="US DOE Joint Genome Institute"/>
            <person name="Copeland A."/>
            <person name="Lucas S."/>
            <person name="Lapidus A."/>
            <person name="Barry K."/>
            <person name="Detter J.C."/>
            <person name="Glavina del Rio T."/>
            <person name="Hammon N."/>
            <person name="Israni S."/>
            <person name="Dalin E."/>
            <person name="Tice H."/>
            <person name="Pitluck S."/>
            <person name="Kiss H."/>
            <person name="Brettin T."/>
            <person name="Bruce D."/>
            <person name="Han C."/>
            <person name="Tapia R."/>
            <person name="Gilna P."/>
            <person name="Schmutz J."/>
            <person name="Larimer F."/>
            <person name="Land M."/>
            <person name="Hauser L."/>
            <person name="Kyrpides N."/>
            <person name="Mikhailova N."/>
            <person name="Nealson K."/>
            <person name="Konstantinidis K."/>
            <person name="Klappenbach J."/>
            <person name="Tiedje J."/>
            <person name="Richardson P."/>
        </authorList>
    </citation>
    <scope>NUCLEOTIDE SEQUENCE</scope>
    <source>
        <strain evidence="10">MR-7</strain>
    </source>
</reference>
<keyword evidence="2" id="KW-0520">NAD</keyword>
<keyword evidence="1" id="KW-0378">Hydrolase</keyword>
<dbReference type="HOGENOM" id="CLU_028011_0_0_6"/>
<evidence type="ECO:0000256" key="5">
    <source>
        <dbReference type="ARBA" id="ARBA00035014"/>
    </source>
</evidence>
<evidence type="ECO:0000256" key="7">
    <source>
        <dbReference type="ARBA" id="ARBA00047575"/>
    </source>
</evidence>
<dbReference type="GO" id="GO:0003953">
    <property type="term" value="F:NAD+ nucleosidase activity"/>
    <property type="evidence" value="ECO:0007669"/>
    <property type="project" value="UniProtKB-EC"/>
</dbReference>
<feature type="domain" description="Deacetylase sirtuin-type" evidence="9">
    <location>
        <begin position="1"/>
        <end position="279"/>
    </location>
</feature>
<dbReference type="InterPro" id="IPR026590">
    <property type="entry name" value="Ssirtuin_cat_dom"/>
</dbReference>
<dbReference type="AlphaFoldDB" id="Q0HXW9"/>
<dbReference type="CDD" id="cd01406">
    <property type="entry name" value="SIR2-like"/>
    <property type="match status" value="1"/>
</dbReference>
<evidence type="ECO:0000259" key="9">
    <source>
        <dbReference type="PROSITE" id="PS50305"/>
    </source>
</evidence>
<evidence type="ECO:0000256" key="1">
    <source>
        <dbReference type="ARBA" id="ARBA00022801"/>
    </source>
</evidence>
<organism evidence="10">
    <name type="scientific">Shewanella sp. (strain MR-7)</name>
    <dbReference type="NCBI Taxonomy" id="60481"/>
    <lineage>
        <taxon>Bacteria</taxon>
        <taxon>Pseudomonadati</taxon>
        <taxon>Pseudomonadota</taxon>
        <taxon>Gammaproteobacteria</taxon>
        <taxon>Alteromonadales</taxon>
        <taxon>Shewanellaceae</taxon>
        <taxon>Shewanella</taxon>
    </lineage>
</organism>
<evidence type="ECO:0000256" key="4">
    <source>
        <dbReference type="ARBA" id="ARBA00034327"/>
    </source>
</evidence>
<dbReference type="EMBL" id="CP000444">
    <property type="protein sequence ID" value="ABI42036.1"/>
    <property type="molecule type" value="Genomic_DNA"/>
</dbReference>
<accession>Q0HXW9</accession>
<comment type="similarity">
    <text evidence="5">Belongs to the soluble Thoeris ThsA family.</text>
</comment>
<proteinExistence type="inferred from homology"/>
<dbReference type="InterPro" id="IPR041486">
    <property type="entry name" value="ThsA_STALD"/>
</dbReference>
<gene>
    <name evidence="10" type="ordered locus">Shewmr7_1037</name>
</gene>
<dbReference type="Pfam" id="PF13289">
    <property type="entry name" value="SIR2_2"/>
    <property type="match status" value="1"/>
</dbReference>
<dbReference type="KEGG" id="shm:Shewmr7_1037"/>